<dbReference type="InterPro" id="IPR036046">
    <property type="entry name" value="Acylphosphatase-like_dom_sf"/>
</dbReference>
<dbReference type="PANTHER" id="PTHR47268">
    <property type="entry name" value="ACYLPHOSPHATASE"/>
    <property type="match status" value="1"/>
</dbReference>
<evidence type="ECO:0000259" key="7">
    <source>
        <dbReference type="PROSITE" id="PS51160"/>
    </source>
</evidence>
<organism evidence="8 9">
    <name type="scientific">Lactococcus ileimucosae</name>
    <dbReference type="NCBI Taxonomy" id="2941329"/>
    <lineage>
        <taxon>Bacteria</taxon>
        <taxon>Bacillati</taxon>
        <taxon>Bacillota</taxon>
        <taxon>Bacilli</taxon>
        <taxon>Lactobacillales</taxon>
        <taxon>Streptococcaceae</taxon>
        <taxon>Lactococcus</taxon>
    </lineage>
</organism>
<feature type="active site" evidence="5">
    <location>
        <position position="36"/>
    </location>
</feature>
<dbReference type="SUPFAM" id="SSF54975">
    <property type="entry name" value="Acylphosphatase/BLUF domain-like"/>
    <property type="match status" value="1"/>
</dbReference>
<dbReference type="PANTHER" id="PTHR47268:SF4">
    <property type="entry name" value="ACYLPHOSPHATASE"/>
    <property type="match status" value="1"/>
</dbReference>
<keyword evidence="5" id="KW-0378">Hydrolase</keyword>
<dbReference type="EC" id="3.6.1.7" evidence="2 5"/>
<gene>
    <name evidence="8" type="ORF">AALA52_08335</name>
</gene>
<dbReference type="InterPro" id="IPR020456">
    <property type="entry name" value="Acylphosphatase"/>
</dbReference>
<feature type="domain" description="Acylphosphatase-like" evidence="7">
    <location>
        <begin position="3"/>
        <end position="91"/>
    </location>
</feature>
<evidence type="ECO:0000256" key="5">
    <source>
        <dbReference type="PROSITE-ProRule" id="PRU00520"/>
    </source>
</evidence>
<dbReference type="EMBL" id="JBCLSH010000035">
    <property type="protein sequence ID" value="MEY8444235.1"/>
    <property type="molecule type" value="Genomic_DNA"/>
</dbReference>
<evidence type="ECO:0000256" key="2">
    <source>
        <dbReference type="ARBA" id="ARBA00012150"/>
    </source>
</evidence>
<dbReference type="InterPro" id="IPR001792">
    <property type="entry name" value="Acylphosphatase-like_dom"/>
</dbReference>
<sequence length="91" mass="10273">MYKVKIIAHGQVQGVGFRYGTVLIARQLGLKGRVWNNADGTVGLFAQADNQETLKIFEEKLRQGPTPFSSVIKLDVFSADFDDFENFDIKY</sequence>
<dbReference type="NCBIfam" id="NF011008">
    <property type="entry name" value="PRK14434.1"/>
    <property type="match status" value="1"/>
</dbReference>
<proteinExistence type="inferred from homology"/>
<evidence type="ECO:0000313" key="8">
    <source>
        <dbReference type="EMBL" id="MEY8444235.1"/>
    </source>
</evidence>
<comment type="catalytic activity">
    <reaction evidence="4 5">
        <text>an acyl phosphate + H2O = a carboxylate + phosphate + H(+)</text>
        <dbReference type="Rhea" id="RHEA:14965"/>
        <dbReference type="ChEBI" id="CHEBI:15377"/>
        <dbReference type="ChEBI" id="CHEBI:15378"/>
        <dbReference type="ChEBI" id="CHEBI:29067"/>
        <dbReference type="ChEBI" id="CHEBI:43474"/>
        <dbReference type="ChEBI" id="CHEBI:59918"/>
        <dbReference type="EC" id="3.6.1.7"/>
    </reaction>
</comment>
<evidence type="ECO:0000256" key="3">
    <source>
        <dbReference type="ARBA" id="ARBA00015991"/>
    </source>
</evidence>
<evidence type="ECO:0000256" key="1">
    <source>
        <dbReference type="ARBA" id="ARBA00005614"/>
    </source>
</evidence>
<dbReference type="Pfam" id="PF00708">
    <property type="entry name" value="Acylphosphatase"/>
    <property type="match status" value="1"/>
</dbReference>
<dbReference type="RefSeq" id="WP_369948680.1">
    <property type="nucleotide sequence ID" value="NZ_JBCLSH010000035.1"/>
</dbReference>
<protein>
    <recommendedName>
        <fullName evidence="3 5">acylphosphatase</fullName>
        <ecNumber evidence="2 5">3.6.1.7</ecNumber>
    </recommendedName>
</protein>
<evidence type="ECO:0000256" key="4">
    <source>
        <dbReference type="ARBA" id="ARBA00047645"/>
    </source>
</evidence>
<dbReference type="PROSITE" id="PS51160">
    <property type="entry name" value="ACYLPHOSPHATASE_3"/>
    <property type="match status" value="1"/>
</dbReference>
<accession>A0ABV4D4Z2</accession>
<evidence type="ECO:0000313" key="9">
    <source>
        <dbReference type="Proteomes" id="UP001565283"/>
    </source>
</evidence>
<feature type="active site" evidence="5">
    <location>
        <position position="18"/>
    </location>
</feature>
<comment type="caution">
    <text evidence="8">The sequence shown here is derived from an EMBL/GenBank/DDBJ whole genome shotgun (WGS) entry which is preliminary data.</text>
</comment>
<name>A0ABV4D4Z2_9LACT</name>
<keyword evidence="9" id="KW-1185">Reference proteome</keyword>
<reference evidence="8 9" key="1">
    <citation type="submission" date="2024-03" db="EMBL/GenBank/DDBJ databases">
        <title>Mouse gut bacterial collection (mGBC) of GemPharmatech.</title>
        <authorList>
            <person name="He Y."/>
            <person name="Dong L."/>
            <person name="Wu D."/>
            <person name="Gao X."/>
            <person name="Lin Z."/>
        </authorList>
    </citation>
    <scope>NUCLEOTIDE SEQUENCE [LARGE SCALE GENOMIC DNA]</scope>
    <source>
        <strain evidence="8 9">61-15</strain>
    </source>
</reference>
<dbReference type="Gene3D" id="3.30.70.100">
    <property type="match status" value="1"/>
</dbReference>
<dbReference type="Proteomes" id="UP001565283">
    <property type="component" value="Unassembled WGS sequence"/>
</dbReference>
<evidence type="ECO:0000256" key="6">
    <source>
        <dbReference type="RuleBase" id="RU004168"/>
    </source>
</evidence>
<comment type="similarity">
    <text evidence="1 6">Belongs to the acylphosphatase family.</text>
</comment>